<dbReference type="OrthoDB" id="10251242at2759"/>
<keyword evidence="3" id="KW-0949">S-adenosyl-L-methionine</keyword>
<evidence type="ECO:0000256" key="2">
    <source>
        <dbReference type="ARBA" id="ARBA00022679"/>
    </source>
</evidence>
<dbReference type="EMBL" id="JAPEIS010000006">
    <property type="protein sequence ID" value="KAJ8065665.1"/>
    <property type="molecule type" value="Genomic_DNA"/>
</dbReference>
<evidence type="ECO:0008006" key="7">
    <source>
        <dbReference type="Google" id="ProtNLM"/>
    </source>
</evidence>
<evidence type="ECO:0000313" key="6">
    <source>
        <dbReference type="Proteomes" id="UP001152300"/>
    </source>
</evidence>
<gene>
    <name evidence="5" type="ORF">OCU04_006337</name>
</gene>
<dbReference type="Pfam" id="PF01596">
    <property type="entry name" value="Methyltransf_3"/>
    <property type="match status" value="1"/>
</dbReference>
<dbReference type="PROSITE" id="PS51682">
    <property type="entry name" value="SAM_OMT_I"/>
    <property type="match status" value="1"/>
</dbReference>
<dbReference type="PANTHER" id="PTHR10509:SF14">
    <property type="entry name" value="CAFFEOYL-COA O-METHYLTRANSFERASE 3-RELATED"/>
    <property type="match status" value="1"/>
</dbReference>
<reference evidence="5" key="1">
    <citation type="submission" date="2022-11" db="EMBL/GenBank/DDBJ databases">
        <title>Genome Resource of Sclerotinia nivalis Strain SnTB1, a Plant Pathogen Isolated from American Ginseng.</title>
        <authorList>
            <person name="Fan S."/>
        </authorList>
    </citation>
    <scope>NUCLEOTIDE SEQUENCE</scope>
    <source>
        <strain evidence="5">SnTB1</strain>
    </source>
</reference>
<organism evidence="5 6">
    <name type="scientific">Sclerotinia nivalis</name>
    <dbReference type="NCBI Taxonomy" id="352851"/>
    <lineage>
        <taxon>Eukaryota</taxon>
        <taxon>Fungi</taxon>
        <taxon>Dikarya</taxon>
        <taxon>Ascomycota</taxon>
        <taxon>Pezizomycotina</taxon>
        <taxon>Leotiomycetes</taxon>
        <taxon>Helotiales</taxon>
        <taxon>Sclerotiniaceae</taxon>
        <taxon>Sclerotinia</taxon>
    </lineage>
</organism>
<keyword evidence="2" id="KW-0808">Transferase</keyword>
<dbReference type="InterPro" id="IPR050362">
    <property type="entry name" value="Cation-dep_OMT"/>
</dbReference>
<dbReference type="GO" id="GO:0008757">
    <property type="term" value="F:S-adenosylmethionine-dependent methyltransferase activity"/>
    <property type="evidence" value="ECO:0007669"/>
    <property type="project" value="TreeGrafter"/>
</dbReference>
<dbReference type="PANTHER" id="PTHR10509">
    <property type="entry name" value="O-METHYLTRANSFERASE-RELATED"/>
    <property type="match status" value="1"/>
</dbReference>
<comment type="caution">
    <text evidence="5">The sequence shown here is derived from an EMBL/GenBank/DDBJ whole genome shotgun (WGS) entry which is preliminary data.</text>
</comment>
<keyword evidence="6" id="KW-1185">Reference proteome</keyword>
<dbReference type="Gene3D" id="3.40.50.150">
    <property type="entry name" value="Vaccinia Virus protein VP39"/>
    <property type="match status" value="1"/>
</dbReference>
<evidence type="ECO:0000256" key="1">
    <source>
        <dbReference type="ARBA" id="ARBA00022603"/>
    </source>
</evidence>
<dbReference type="InterPro" id="IPR002935">
    <property type="entry name" value="SAM_O-MeTrfase"/>
</dbReference>
<proteinExistence type="inferred from homology"/>
<keyword evidence="1" id="KW-0489">Methyltransferase</keyword>
<dbReference type="SUPFAM" id="SSF53335">
    <property type="entry name" value="S-adenosyl-L-methionine-dependent methyltransferases"/>
    <property type="match status" value="1"/>
</dbReference>
<evidence type="ECO:0000256" key="3">
    <source>
        <dbReference type="ARBA" id="ARBA00022691"/>
    </source>
</evidence>
<evidence type="ECO:0000313" key="5">
    <source>
        <dbReference type="EMBL" id="KAJ8065665.1"/>
    </source>
</evidence>
<dbReference type="GO" id="GO:0008171">
    <property type="term" value="F:O-methyltransferase activity"/>
    <property type="evidence" value="ECO:0007669"/>
    <property type="project" value="InterPro"/>
</dbReference>
<sequence length="233" mass="25326">MTMSAYDFKWNRDFSEEVCSRLVSADKFICDSVLPHDPILNSALKANVAAGLDNIDVAPNQGKLYYLLARLASAKKILDVGTLGGYSAIWFAQAIPGDGKVVTLPVEPKHAQGAESNNKNAGFEKKIQVRVGPALDTLKKMESEGWGLGKENEYVDHAAHFSRGGTLIVVDNVGRRGKTADETCTEGQFGDDVVGTRRMFEMMGKDKRIDVTAVQTVGSKGWDDFALALVVEL</sequence>
<accession>A0A9X0AN16</accession>
<name>A0A9X0AN16_9HELO</name>
<evidence type="ECO:0000256" key="4">
    <source>
        <dbReference type="ARBA" id="ARBA00023453"/>
    </source>
</evidence>
<dbReference type="InterPro" id="IPR029063">
    <property type="entry name" value="SAM-dependent_MTases_sf"/>
</dbReference>
<dbReference type="AlphaFoldDB" id="A0A9X0AN16"/>
<dbReference type="GO" id="GO:0032259">
    <property type="term" value="P:methylation"/>
    <property type="evidence" value="ECO:0007669"/>
    <property type="project" value="UniProtKB-KW"/>
</dbReference>
<protein>
    <recommendedName>
        <fullName evidence="7">O-methyltransferase</fullName>
    </recommendedName>
</protein>
<dbReference type="Proteomes" id="UP001152300">
    <property type="component" value="Unassembled WGS sequence"/>
</dbReference>
<comment type="similarity">
    <text evidence="4">Belongs to the class I-like SAM-binding methyltransferase superfamily. Cation-dependent O-methyltransferase family.</text>
</comment>